<reference evidence="12 13" key="1">
    <citation type="submission" date="2024-04" db="EMBL/GenBank/DDBJ databases">
        <title>Defined microbial consortia suppress multidrug-resistant proinflammatory Enterobacteriaceae via ecological control.</title>
        <authorList>
            <person name="Furuichi M."/>
            <person name="Kawaguchi T."/>
            <person name="Pust M."/>
            <person name="Yasuma K."/>
            <person name="Plichta D."/>
            <person name="Hasegawa N."/>
            <person name="Ohya T."/>
            <person name="Bhattarai S."/>
            <person name="Sasajima S."/>
            <person name="Aoto Y."/>
            <person name="Tuganbaev T."/>
            <person name="Yaginuma M."/>
            <person name="Ueda M."/>
            <person name="Okahashi N."/>
            <person name="Amafuji K."/>
            <person name="Kiridooshi Y."/>
            <person name="Sugita K."/>
            <person name="Strazar M."/>
            <person name="Skelly A."/>
            <person name="Suda W."/>
            <person name="Hattori M."/>
            <person name="Nakamoto N."/>
            <person name="Caballero S."/>
            <person name="Norman J."/>
            <person name="Olle B."/>
            <person name="Tanoue T."/>
            <person name="Arita M."/>
            <person name="Bucci V."/>
            <person name="Atarashi K."/>
            <person name="Xavier R."/>
            <person name="Honda K."/>
        </authorList>
    </citation>
    <scope>NUCLEOTIDE SEQUENCE [LARGE SCALE GENOMIC DNA]</scope>
    <source>
        <strain evidence="13">f13</strain>
    </source>
</reference>
<evidence type="ECO:0000256" key="4">
    <source>
        <dbReference type="ARBA" id="ARBA00022475"/>
    </source>
</evidence>
<feature type="transmembrane region" description="Helical" evidence="11">
    <location>
        <begin position="163"/>
        <end position="180"/>
    </location>
</feature>
<dbReference type="PANTHER" id="PTHR32196">
    <property type="entry name" value="ABC TRANSPORTER PERMEASE PROTEIN YPHD-RELATED-RELATED"/>
    <property type="match status" value="1"/>
</dbReference>
<evidence type="ECO:0000313" key="12">
    <source>
        <dbReference type="EMBL" id="GAA6267405.1"/>
    </source>
</evidence>
<evidence type="ECO:0000313" key="13">
    <source>
        <dbReference type="Proteomes" id="UP001600894"/>
    </source>
</evidence>
<dbReference type="CDD" id="cd06579">
    <property type="entry name" value="TM_PBP1_transp_AraH_like"/>
    <property type="match status" value="1"/>
</dbReference>
<comment type="function">
    <text evidence="9">Part of the ABC transporter complex LsrABCD involved in autoinducer 2 (AI-2) import. Probably responsible for the translocation of the substrate across the membrane.</text>
</comment>
<keyword evidence="4" id="KW-1003">Cell membrane</keyword>
<evidence type="ECO:0000256" key="1">
    <source>
        <dbReference type="ARBA" id="ARBA00004651"/>
    </source>
</evidence>
<dbReference type="EMBL" id="BAABXL010000001">
    <property type="protein sequence ID" value="GAA6267405.1"/>
    <property type="molecule type" value="Genomic_DNA"/>
</dbReference>
<evidence type="ECO:0000256" key="9">
    <source>
        <dbReference type="ARBA" id="ARBA00025439"/>
    </source>
</evidence>
<keyword evidence="5" id="KW-0997">Cell inner membrane</keyword>
<feature type="transmembrane region" description="Helical" evidence="11">
    <location>
        <begin position="67"/>
        <end position="84"/>
    </location>
</feature>
<dbReference type="InterPro" id="IPR001851">
    <property type="entry name" value="ABC_transp_permease"/>
</dbReference>
<protein>
    <recommendedName>
        <fullName evidence="10">Autoinducer 2 import system permease protein LsrC</fullName>
    </recommendedName>
</protein>
<feature type="transmembrane region" description="Helical" evidence="11">
    <location>
        <begin position="90"/>
        <end position="108"/>
    </location>
</feature>
<keyword evidence="7 11" id="KW-1133">Transmembrane helix</keyword>
<feature type="transmembrane region" description="Helical" evidence="11">
    <location>
        <begin position="120"/>
        <end position="143"/>
    </location>
</feature>
<organism evidence="12 13">
    <name type="scientific">Enterocloster alcoholdehydrogenati</name>
    <dbReference type="NCBI Taxonomy" id="2547410"/>
    <lineage>
        <taxon>Bacteria</taxon>
        <taxon>Bacillati</taxon>
        <taxon>Bacillota</taxon>
        <taxon>Clostridia</taxon>
        <taxon>Lachnospirales</taxon>
        <taxon>Lachnospiraceae</taxon>
        <taxon>Enterocloster</taxon>
    </lineage>
</organism>
<dbReference type="PANTHER" id="PTHR32196:SF29">
    <property type="entry name" value="AUTOINDUCER 2 IMPORT SYSTEM PERMEASE PROTEIN LSRC"/>
    <property type="match status" value="1"/>
</dbReference>
<feature type="transmembrane region" description="Helical" evidence="11">
    <location>
        <begin position="294"/>
        <end position="316"/>
    </location>
</feature>
<comment type="subunit">
    <text evidence="2">The complex is composed of two ATP-binding proteins (LsrA), two transmembrane proteins (LsrC and LsrD) and a solute-binding protein (LsrB).</text>
</comment>
<keyword evidence="6 11" id="KW-0812">Transmembrane</keyword>
<comment type="caution">
    <text evidence="12">The sequence shown here is derived from an EMBL/GenBank/DDBJ whole genome shotgun (WGS) entry which is preliminary data.</text>
</comment>
<sequence length="343" mass="35620">MDRVKKILKAREAGSLLFLILLVLLVGLINPDFWQPASLLNCLNDSVVFTLLAVGIAFVILTGEIDVSIGATLGMSAAVGATILRDGGSIGAAIGTAVLVGAAIGLVNGVGVSVFKIPSLIFTLGVNGVVRGLIYVFTGGAWVENLPASYTRASNIKVVGELTLFYAVTILAVLIANYIVSRTRKGKYFTAVGDNISGATLVGIPTIRTKILAYVICGIMAAAAGMVYASRIGFITPTAGNNYEMKAIAACVLGGVALTGGQGSLLGAAIGAIIMSSISRILVFLGFSSDYDNTITGIMLIAIVVVTTVAQNHAIVKNRHEILMARTNKAENNTNQKKGEQKS</sequence>
<dbReference type="RefSeq" id="WP_176255074.1">
    <property type="nucleotide sequence ID" value="NZ_BAABXL010000001.1"/>
</dbReference>
<evidence type="ECO:0000256" key="5">
    <source>
        <dbReference type="ARBA" id="ARBA00022519"/>
    </source>
</evidence>
<gene>
    <name evidence="12" type="primary">lsrC</name>
    <name evidence="12" type="ORF">F130042H8_04650</name>
</gene>
<evidence type="ECO:0000256" key="6">
    <source>
        <dbReference type="ARBA" id="ARBA00022692"/>
    </source>
</evidence>
<proteinExistence type="predicted"/>
<evidence type="ECO:0000256" key="7">
    <source>
        <dbReference type="ARBA" id="ARBA00022989"/>
    </source>
</evidence>
<evidence type="ECO:0000256" key="3">
    <source>
        <dbReference type="ARBA" id="ARBA00022448"/>
    </source>
</evidence>
<keyword evidence="8 11" id="KW-0472">Membrane</keyword>
<evidence type="ECO:0000256" key="11">
    <source>
        <dbReference type="SAM" id="Phobius"/>
    </source>
</evidence>
<accession>A0ABQ0ATR0</accession>
<feature type="transmembrane region" description="Helical" evidence="11">
    <location>
        <begin position="211"/>
        <end position="231"/>
    </location>
</feature>
<evidence type="ECO:0000256" key="8">
    <source>
        <dbReference type="ARBA" id="ARBA00023136"/>
    </source>
</evidence>
<feature type="transmembrane region" description="Helical" evidence="11">
    <location>
        <begin position="37"/>
        <end position="60"/>
    </location>
</feature>
<evidence type="ECO:0000256" key="10">
    <source>
        <dbReference type="ARBA" id="ARBA00039382"/>
    </source>
</evidence>
<comment type="subcellular location">
    <subcellularLocation>
        <location evidence="1">Cell membrane</location>
        <topology evidence="1">Multi-pass membrane protein</topology>
    </subcellularLocation>
</comment>
<keyword evidence="13" id="KW-1185">Reference proteome</keyword>
<dbReference type="Proteomes" id="UP001600894">
    <property type="component" value="Unassembled WGS sequence"/>
</dbReference>
<dbReference type="Pfam" id="PF02653">
    <property type="entry name" value="BPD_transp_2"/>
    <property type="match status" value="1"/>
</dbReference>
<keyword evidence="3" id="KW-0813">Transport</keyword>
<name>A0ABQ0ATR0_9FIRM</name>
<feature type="transmembrane region" description="Helical" evidence="11">
    <location>
        <begin position="12"/>
        <end position="31"/>
    </location>
</feature>
<evidence type="ECO:0000256" key="2">
    <source>
        <dbReference type="ARBA" id="ARBA00011262"/>
    </source>
</evidence>